<keyword evidence="1" id="KW-0732">Signal</keyword>
<proteinExistence type="predicted"/>
<feature type="chain" id="PRO_5003042983" evidence="1">
    <location>
        <begin position="37"/>
        <end position="454"/>
    </location>
</feature>
<dbReference type="AlphaFoldDB" id="D3F5R4"/>
<dbReference type="EMBL" id="CP001854">
    <property type="protein sequence ID" value="ADB52613.1"/>
    <property type="molecule type" value="Genomic_DNA"/>
</dbReference>
<organism evidence="2 3">
    <name type="scientific">Conexibacter woesei (strain DSM 14684 / CCUG 47730 / CIP 108061 / JCM 11494 / NBRC 100937 / ID131577)</name>
    <dbReference type="NCBI Taxonomy" id="469383"/>
    <lineage>
        <taxon>Bacteria</taxon>
        <taxon>Bacillati</taxon>
        <taxon>Actinomycetota</taxon>
        <taxon>Thermoleophilia</taxon>
        <taxon>Solirubrobacterales</taxon>
        <taxon>Conexibacteraceae</taxon>
        <taxon>Conexibacter</taxon>
    </lineage>
</organism>
<evidence type="ECO:0000256" key="1">
    <source>
        <dbReference type="SAM" id="SignalP"/>
    </source>
</evidence>
<sequence precursor="true">MTNGAMTMTANAIRRGRVAAVIVATLAVVSPAAANAATERPRLDEAKWGSLQSDGERHIAYVLPDGRLRVIDDGAGGASFEVAVPDGCIPDGRTFAVGGSQLVVRCWDASTVPGRPPATAKRLDLATRTWHDVPGADAWSSGEDGRPDLLFLEGVGERWIAYRQFDGEMAWADWRSGTVRDDDGRPGDVPDLDAARLFEPMCAPLERPLPRSPLAPMAFTPTFYERPFAVARHADFALTLQSCGSPRMTVVGWTIDVPQLGGGVVTWQSTGDVVERSHALLAACRVRLSWAAPTEIVWTRHVRGAVYRLLGDIAVGRAYVERIPLPTRCPRAPRLTAGAGRGNAVDVAASRWSGAGAPADTAERVPRPGAAAPALAAGSAAVVVHASASVRAVRWRLSARAGWHAARPLAGRAGRWWIGVPRRAGVHPVTIELRDRSGLVSEHTLSVRRTAARR</sequence>
<protein>
    <submittedName>
        <fullName evidence="2">Uncharacterized protein</fullName>
    </submittedName>
</protein>
<reference evidence="2 3" key="1">
    <citation type="journal article" date="2010" name="Stand. Genomic Sci.">
        <title>Complete genome sequence of Conexibacter woesei type strain (ID131577).</title>
        <authorList>
            <person name="Pukall R."/>
            <person name="Lapidus A."/>
            <person name="Glavina Del Rio T."/>
            <person name="Copeland A."/>
            <person name="Tice H."/>
            <person name="Cheng J.-F."/>
            <person name="Lucas S."/>
            <person name="Chen F."/>
            <person name="Nolan M."/>
            <person name="Bruce D."/>
            <person name="Goodwin L."/>
            <person name="Pitluck S."/>
            <person name="Mavromatis K."/>
            <person name="Ivanova N."/>
            <person name="Ovchinnikova G."/>
            <person name="Pati A."/>
            <person name="Chen A."/>
            <person name="Palaniappan K."/>
            <person name="Land M."/>
            <person name="Hauser L."/>
            <person name="Chang Y.-J."/>
            <person name="Jeffries C.D."/>
            <person name="Chain P."/>
            <person name="Meincke L."/>
            <person name="Sims D."/>
            <person name="Brettin T."/>
            <person name="Detter J.C."/>
            <person name="Rohde M."/>
            <person name="Goeker M."/>
            <person name="Bristow J."/>
            <person name="Eisen J.A."/>
            <person name="Markowitz V."/>
            <person name="Kyrpides N.C."/>
            <person name="Klenk H.-P."/>
            <person name="Hugenholtz P."/>
        </authorList>
    </citation>
    <scope>NUCLEOTIDE SEQUENCE [LARGE SCALE GENOMIC DNA]</scope>
    <source>
        <strain evidence="3">DSM 14684 / CIP 108061 / JCM 11494 / NBRC 100937 / ID131577</strain>
    </source>
</reference>
<name>D3F5R4_CONWI</name>
<dbReference type="KEGG" id="cwo:Cwoe_4198"/>
<feature type="signal peptide" evidence="1">
    <location>
        <begin position="1"/>
        <end position="36"/>
    </location>
</feature>
<keyword evidence="3" id="KW-1185">Reference proteome</keyword>
<evidence type="ECO:0000313" key="2">
    <source>
        <dbReference type="EMBL" id="ADB52613.1"/>
    </source>
</evidence>
<dbReference type="HOGENOM" id="CLU_602331_0_0_11"/>
<dbReference type="Proteomes" id="UP000008229">
    <property type="component" value="Chromosome"/>
</dbReference>
<evidence type="ECO:0000313" key="3">
    <source>
        <dbReference type="Proteomes" id="UP000008229"/>
    </source>
</evidence>
<accession>D3F5R4</accession>
<gene>
    <name evidence="2" type="ordered locus">Cwoe_4198</name>
</gene>
<reference evidence="3" key="2">
    <citation type="submission" date="2010-01" db="EMBL/GenBank/DDBJ databases">
        <title>The complete genome of Conexibacter woesei DSM 14684.</title>
        <authorList>
            <consortium name="US DOE Joint Genome Institute (JGI-PGF)"/>
            <person name="Lucas S."/>
            <person name="Copeland A."/>
            <person name="Lapidus A."/>
            <person name="Glavina del Rio T."/>
            <person name="Dalin E."/>
            <person name="Tice H."/>
            <person name="Bruce D."/>
            <person name="Goodwin L."/>
            <person name="Pitluck S."/>
            <person name="Kyrpides N."/>
            <person name="Mavromatis K."/>
            <person name="Ivanova N."/>
            <person name="Mikhailova N."/>
            <person name="Chertkov O."/>
            <person name="Brettin T."/>
            <person name="Detter J.C."/>
            <person name="Han C."/>
            <person name="Larimer F."/>
            <person name="Land M."/>
            <person name="Hauser L."/>
            <person name="Markowitz V."/>
            <person name="Cheng J.-F."/>
            <person name="Hugenholtz P."/>
            <person name="Woyke T."/>
            <person name="Wu D."/>
            <person name="Pukall R."/>
            <person name="Steenblock K."/>
            <person name="Schneider S."/>
            <person name="Klenk H.-P."/>
            <person name="Eisen J.A."/>
        </authorList>
    </citation>
    <scope>NUCLEOTIDE SEQUENCE [LARGE SCALE GENOMIC DNA]</scope>
    <source>
        <strain evidence="3">DSM 14684 / CIP 108061 / JCM 11494 / NBRC 100937 / ID131577</strain>
    </source>
</reference>